<accession>A0A411YFK7</accession>
<gene>
    <name evidence="1" type="ORF">ER308_10995</name>
</gene>
<organism evidence="1 2">
    <name type="scientific">Egibacter rhizosphaerae</name>
    <dbReference type="NCBI Taxonomy" id="1670831"/>
    <lineage>
        <taxon>Bacteria</taxon>
        <taxon>Bacillati</taxon>
        <taxon>Actinomycetota</taxon>
        <taxon>Nitriliruptoria</taxon>
        <taxon>Egibacterales</taxon>
        <taxon>Egibacteraceae</taxon>
        <taxon>Egibacter</taxon>
    </lineage>
</organism>
<dbReference type="AlphaFoldDB" id="A0A411YFK7"/>
<keyword evidence="2" id="KW-1185">Reference proteome</keyword>
<proteinExistence type="predicted"/>
<reference evidence="1 2" key="1">
    <citation type="submission" date="2019-01" db="EMBL/GenBank/DDBJ databases">
        <title>Egibacter rhizosphaerae EGI 80759T.</title>
        <authorList>
            <person name="Chen D.-D."/>
            <person name="Tian Y."/>
            <person name="Jiao J.-Y."/>
            <person name="Zhang X.-T."/>
            <person name="Zhang Y.-G."/>
            <person name="Zhang Y."/>
            <person name="Xiao M."/>
            <person name="Shu W.-S."/>
            <person name="Li W.-J."/>
        </authorList>
    </citation>
    <scope>NUCLEOTIDE SEQUENCE [LARGE SCALE GENOMIC DNA]</scope>
    <source>
        <strain evidence="1 2">EGI 80759</strain>
    </source>
</reference>
<dbReference type="EMBL" id="CP036402">
    <property type="protein sequence ID" value="QBI20033.1"/>
    <property type="molecule type" value="Genomic_DNA"/>
</dbReference>
<dbReference type="RefSeq" id="WP_131155030.1">
    <property type="nucleotide sequence ID" value="NZ_CP036402.1"/>
</dbReference>
<dbReference type="Proteomes" id="UP000291469">
    <property type="component" value="Chromosome"/>
</dbReference>
<evidence type="ECO:0000313" key="2">
    <source>
        <dbReference type="Proteomes" id="UP000291469"/>
    </source>
</evidence>
<evidence type="ECO:0000313" key="1">
    <source>
        <dbReference type="EMBL" id="QBI20033.1"/>
    </source>
</evidence>
<name>A0A411YFK7_9ACTN</name>
<dbReference type="KEGG" id="erz:ER308_10995"/>
<protein>
    <submittedName>
        <fullName evidence="1">Uncharacterized protein</fullName>
    </submittedName>
</protein>
<sequence>MSDEELRRLADEQRAADAARGRARERWLRQQDREEATLRGALASLVEGAVVVRLQTTAGRAHNGVLAGLGRDFCRLRVTEDRDMFITIAALGVVEPAPGTDAPPVSGTAGASAAGEDLTLAEVLGRLAPDSPWVSLRCAGTAEPVTGSLCAAGVDVLTVRLDREAGTNCYVALSALTEATVRFG</sequence>